<dbReference type="Proteomes" id="UP000049983">
    <property type="component" value="Unassembled WGS sequence"/>
</dbReference>
<feature type="region of interest" description="Disordered" evidence="1">
    <location>
        <begin position="1"/>
        <end position="25"/>
    </location>
</feature>
<evidence type="ECO:0000313" key="3">
    <source>
        <dbReference type="EMBL" id="CTQ75726.1"/>
    </source>
</evidence>
<feature type="transmembrane region" description="Helical" evidence="2">
    <location>
        <begin position="251"/>
        <end position="271"/>
    </location>
</feature>
<evidence type="ECO:0000256" key="2">
    <source>
        <dbReference type="SAM" id="Phobius"/>
    </source>
</evidence>
<protein>
    <submittedName>
        <fullName evidence="3">EamA-like transporter family protein</fullName>
    </submittedName>
</protein>
<name>A0A0M7AU45_9HYPH</name>
<feature type="transmembrane region" description="Helical" evidence="2">
    <location>
        <begin position="184"/>
        <end position="204"/>
    </location>
</feature>
<sequence length="333" mass="34774">MSAMARQDTQSSSGGIGQGYKSSAGGRSPLDRPLVLMLIVGSFLGVSTVFAKAAPEIGWHPIALLQWSILGGAIGLFGATRLAGLKNGSTRVAKEKGHQQRLVIYILITGLLFILPNMIAVAAAPRVGAGFVALCFAFPLVLTYAFAVVLRLQRFQWIMGAGVFFGVAGGILLAISGSELSAEASFWSLLALAIPLFLAAGNIYRTLKWPKGAKPVDLALGMMVVGFLVLSVFTATWGIPVAPVAWTPEAAGLLAAQTAIFGLQYGLYFRLQQTAGPVYLSQIGSVAAVVGLGLGYLVFNEVPNAAKLAAVAAVGVGIILVTVGQRRVWQSTD</sequence>
<keyword evidence="4" id="KW-1185">Reference proteome</keyword>
<feature type="transmembrane region" description="Helical" evidence="2">
    <location>
        <begin position="157"/>
        <end position="178"/>
    </location>
</feature>
<evidence type="ECO:0000313" key="4">
    <source>
        <dbReference type="Proteomes" id="UP000049983"/>
    </source>
</evidence>
<dbReference type="InterPro" id="IPR037185">
    <property type="entry name" value="EmrE-like"/>
</dbReference>
<dbReference type="STRING" id="311410.LA5095_04196"/>
<accession>A0A0M7AU45</accession>
<evidence type="ECO:0000256" key="1">
    <source>
        <dbReference type="SAM" id="MobiDB-lite"/>
    </source>
</evidence>
<dbReference type="GeneID" id="97671796"/>
<feature type="transmembrane region" description="Helical" evidence="2">
    <location>
        <begin position="305"/>
        <end position="323"/>
    </location>
</feature>
<dbReference type="SUPFAM" id="SSF103481">
    <property type="entry name" value="Multidrug resistance efflux transporter EmrE"/>
    <property type="match status" value="1"/>
</dbReference>
<gene>
    <name evidence="3" type="ORF">LA5096_04507</name>
</gene>
<keyword evidence="2" id="KW-1133">Transmembrane helix</keyword>
<feature type="transmembrane region" description="Helical" evidence="2">
    <location>
        <begin position="34"/>
        <end position="53"/>
    </location>
</feature>
<feature type="transmembrane region" description="Helical" evidence="2">
    <location>
        <begin position="216"/>
        <end position="239"/>
    </location>
</feature>
<feature type="transmembrane region" description="Helical" evidence="2">
    <location>
        <begin position="59"/>
        <end position="82"/>
    </location>
</feature>
<feature type="transmembrane region" description="Helical" evidence="2">
    <location>
        <begin position="278"/>
        <end position="299"/>
    </location>
</feature>
<keyword evidence="2" id="KW-0812">Transmembrane</keyword>
<keyword evidence="2" id="KW-0472">Membrane</keyword>
<dbReference type="RefSeq" id="WP_208992794.1">
    <property type="nucleotide sequence ID" value="NZ_CXWA01000008.1"/>
</dbReference>
<organism evidence="3 4">
    <name type="scientific">Roseibium album</name>
    <dbReference type="NCBI Taxonomy" id="311410"/>
    <lineage>
        <taxon>Bacteria</taxon>
        <taxon>Pseudomonadati</taxon>
        <taxon>Pseudomonadota</taxon>
        <taxon>Alphaproteobacteria</taxon>
        <taxon>Hyphomicrobiales</taxon>
        <taxon>Stappiaceae</taxon>
        <taxon>Roseibium</taxon>
    </lineage>
</organism>
<proteinExistence type="predicted"/>
<feature type="transmembrane region" description="Helical" evidence="2">
    <location>
        <begin position="102"/>
        <end position="123"/>
    </location>
</feature>
<dbReference type="EMBL" id="CXWC01000012">
    <property type="protein sequence ID" value="CTQ75726.1"/>
    <property type="molecule type" value="Genomic_DNA"/>
</dbReference>
<feature type="transmembrane region" description="Helical" evidence="2">
    <location>
        <begin position="129"/>
        <end position="150"/>
    </location>
</feature>
<reference evidence="4" key="1">
    <citation type="submission" date="2015-07" db="EMBL/GenBank/DDBJ databases">
        <authorList>
            <person name="Rodrigo-Torres Lidia"/>
            <person name="Arahal R.David."/>
        </authorList>
    </citation>
    <scope>NUCLEOTIDE SEQUENCE [LARGE SCALE GENOMIC DNA]</scope>
    <source>
        <strain evidence="4">CECT 5096</strain>
    </source>
</reference>
<dbReference type="AlphaFoldDB" id="A0A0M7AU45"/>